<sequence>MTGVKNFGAGAVVTEDKKGGRSELRCGKSDSPNGPSEHRGLLVQVSSETVGHERAARVLRLWPSLILEEMKRAWGFDPLSDLNRVKPVQLELDRSSKMGTSSCLLDLTR</sequence>
<reference evidence="2 3" key="1">
    <citation type="journal article" date="2024" name="G3 (Bethesda)">
        <title>Genome assembly of Hibiscus sabdariffa L. provides insights into metabolisms of medicinal natural products.</title>
        <authorList>
            <person name="Kim T."/>
        </authorList>
    </citation>
    <scope>NUCLEOTIDE SEQUENCE [LARGE SCALE GENOMIC DNA]</scope>
    <source>
        <strain evidence="2">TK-2024</strain>
        <tissue evidence="2">Old leaves</tissue>
    </source>
</reference>
<feature type="region of interest" description="Disordered" evidence="1">
    <location>
        <begin position="1"/>
        <end position="39"/>
    </location>
</feature>
<dbReference type="EMBL" id="JBBPBN010000129">
    <property type="protein sequence ID" value="KAK8976508.1"/>
    <property type="molecule type" value="Genomic_DNA"/>
</dbReference>
<evidence type="ECO:0000313" key="3">
    <source>
        <dbReference type="Proteomes" id="UP001396334"/>
    </source>
</evidence>
<protein>
    <submittedName>
        <fullName evidence="2">Uncharacterized protein</fullName>
    </submittedName>
</protein>
<gene>
    <name evidence="2" type="ORF">V6N11_047358</name>
</gene>
<feature type="compositionally biased region" description="Basic and acidic residues" evidence="1">
    <location>
        <begin position="14"/>
        <end position="28"/>
    </location>
</feature>
<proteinExistence type="predicted"/>
<keyword evidence="3" id="KW-1185">Reference proteome</keyword>
<name>A0ABR2NK67_9ROSI</name>
<organism evidence="2 3">
    <name type="scientific">Hibiscus sabdariffa</name>
    <name type="common">roselle</name>
    <dbReference type="NCBI Taxonomy" id="183260"/>
    <lineage>
        <taxon>Eukaryota</taxon>
        <taxon>Viridiplantae</taxon>
        <taxon>Streptophyta</taxon>
        <taxon>Embryophyta</taxon>
        <taxon>Tracheophyta</taxon>
        <taxon>Spermatophyta</taxon>
        <taxon>Magnoliopsida</taxon>
        <taxon>eudicotyledons</taxon>
        <taxon>Gunneridae</taxon>
        <taxon>Pentapetalae</taxon>
        <taxon>rosids</taxon>
        <taxon>malvids</taxon>
        <taxon>Malvales</taxon>
        <taxon>Malvaceae</taxon>
        <taxon>Malvoideae</taxon>
        <taxon>Hibiscus</taxon>
    </lineage>
</organism>
<evidence type="ECO:0000256" key="1">
    <source>
        <dbReference type="SAM" id="MobiDB-lite"/>
    </source>
</evidence>
<accession>A0ABR2NK67</accession>
<comment type="caution">
    <text evidence="2">The sequence shown here is derived from an EMBL/GenBank/DDBJ whole genome shotgun (WGS) entry which is preliminary data.</text>
</comment>
<evidence type="ECO:0000313" key="2">
    <source>
        <dbReference type="EMBL" id="KAK8976508.1"/>
    </source>
</evidence>
<dbReference type="Proteomes" id="UP001396334">
    <property type="component" value="Unassembled WGS sequence"/>
</dbReference>